<comment type="caution">
    <text evidence="14">The sequence shown here is derived from an EMBL/GenBank/DDBJ whole genome shotgun (WGS) entry which is preliminary data.</text>
</comment>
<keyword evidence="8 11" id="KW-0028">Amino-acid biosynthesis</keyword>
<evidence type="ECO:0000256" key="11">
    <source>
        <dbReference type="HAMAP-Rule" id="MF_00051"/>
    </source>
</evidence>
<dbReference type="InterPro" id="IPR019798">
    <property type="entry name" value="Ser_HO-MeTrfase_PLP_BS"/>
</dbReference>
<dbReference type="InterPro" id="IPR015424">
    <property type="entry name" value="PyrdxlP-dep_Trfase"/>
</dbReference>
<reference evidence="14 15" key="1">
    <citation type="submission" date="2016-08" db="EMBL/GenBank/DDBJ databases">
        <title>Evolution of the type three secretion system and type three effector repertoires in Xanthomonas.</title>
        <authorList>
            <person name="Merda D."/>
            <person name="Briand M."/>
            <person name="Bosis E."/>
            <person name="Rousseau C."/>
            <person name="Portier P."/>
            <person name="Jacques M.-A."/>
            <person name="Fischer-Le Saux M."/>
        </authorList>
    </citation>
    <scope>NUCLEOTIDE SEQUENCE [LARGE SCALE GENOMIC DNA]</scope>
    <source>
        <strain evidence="14 15">CFBP 4691</strain>
    </source>
</reference>
<comment type="subcellular location">
    <subcellularLocation>
        <location evidence="3 11">Cytoplasm</location>
    </subcellularLocation>
</comment>
<dbReference type="RefSeq" id="WP_128418916.1">
    <property type="nucleotide sequence ID" value="NZ_CP049017.1"/>
</dbReference>
<dbReference type="NCBIfam" id="NF000586">
    <property type="entry name" value="PRK00011.1"/>
    <property type="match status" value="1"/>
</dbReference>
<comment type="pathway">
    <text evidence="11">One-carbon metabolism; tetrahydrofolate interconversion.</text>
</comment>
<feature type="site" description="Plays an important role in substrate specificity" evidence="11">
    <location>
        <position position="228"/>
    </location>
</feature>
<dbReference type="OrthoDB" id="9803846at2"/>
<dbReference type="CDD" id="cd00378">
    <property type="entry name" value="SHMT"/>
    <property type="match status" value="1"/>
</dbReference>
<comment type="pathway">
    <text evidence="11">Amino-acid biosynthesis; glycine biosynthesis; glycine from L-serine: step 1/1.</text>
</comment>
<evidence type="ECO:0000256" key="3">
    <source>
        <dbReference type="ARBA" id="ARBA00004496"/>
    </source>
</evidence>
<evidence type="ECO:0000313" key="15">
    <source>
        <dbReference type="Proteomes" id="UP000239898"/>
    </source>
</evidence>
<dbReference type="Gene3D" id="3.40.640.10">
    <property type="entry name" value="Type I PLP-dependent aspartate aminotransferase-like (Major domain)"/>
    <property type="match status" value="1"/>
</dbReference>
<dbReference type="AlphaFoldDB" id="A0A2S6ZKU6"/>
<keyword evidence="10 11" id="KW-0663">Pyridoxal phosphate</keyword>
<comment type="cofactor">
    <cofactor evidence="2 11 12">
        <name>pyridoxal 5'-phosphate</name>
        <dbReference type="ChEBI" id="CHEBI:597326"/>
    </cofactor>
</comment>
<dbReference type="SUPFAM" id="SSF53383">
    <property type="entry name" value="PLP-dependent transferases"/>
    <property type="match status" value="1"/>
</dbReference>
<evidence type="ECO:0000256" key="9">
    <source>
        <dbReference type="ARBA" id="ARBA00022679"/>
    </source>
</evidence>
<evidence type="ECO:0000256" key="5">
    <source>
        <dbReference type="ARBA" id="ARBA00011738"/>
    </source>
</evidence>
<comment type="subunit">
    <text evidence="5 11">Homodimer.</text>
</comment>
<feature type="binding site" evidence="11">
    <location>
        <begin position="125"/>
        <end position="127"/>
    </location>
    <ligand>
        <name>(6S)-5,6,7,8-tetrahydrofolate</name>
        <dbReference type="ChEBI" id="CHEBI:57453"/>
    </ligand>
</feature>
<dbReference type="PIRSF" id="PIRSF000412">
    <property type="entry name" value="SHMT"/>
    <property type="match status" value="1"/>
</dbReference>
<dbReference type="GO" id="GO:0008168">
    <property type="term" value="F:methyltransferase activity"/>
    <property type="evidence" value="ECO:0007669"/>
    <property type="project" value="UniProtKB-KW"/>
</dbReference>
<proteinExistence type="inferred from homology"/>
<evidence type="ECO:0000256" key="10">
    <source>
        <dbReference type="ARBA" id="ARBA00022898"/>
    </source>
</evidence>
<feature type="binding site" evidence="11">
    <location>
        <position position="121"/>
    </location>
    <ligand>
        <name>(6S)-5,6,7,8-tetrahydrofolate</name>
        <dbReference type="ChEBI" id="CHEBI:57453"/>
    </ligand>
</feature>
<dbReference type="InterPro" id="IPR015422">
    <property type="entry name" value="PyrdxlP-dep_Trfase_small"/>
</dbReference>
<dbReference type="GO" id="GO:0032259">
    <property type="term" value="P:methylation"/>
    <property type="evidence" value="ECO:0007669"/>
    <property type="project" value="UniProtKB-KW"/>
</dbReference>
<name>A0A2S6ZKU6_9XANT</name>
<dbReference type="InterPro" id="IPR039429">
    <property type="entry name" value="SHMT-like_dom"/>
</dbReference>
<keyword evidence="9 11" id="KW-0808">Transferase</keyword>
<evidence type="ECO:0000256" key="7">
    <source>
        <dbReference type="ARBA" id="ARBA00022563"/>
    </source>
</evidence>
<dbReference type="FunFam" id="3.90.1150.10:FF:000003">
    <property type="entry name" value="Serine hydroxymethyltransferase"/>
    <property type="match status" value="1"/>
</dbReference>
<feature type="binding site" evidence="11">
    <location>
        <begin position="355"/>
        <end position="357"/>
    </location>
    <ligand>
        <name>(6S)-5,6,7,8-tetrahydrofolate</name>
        <dbReference type="ChEBI" id="CHEBI:57453"/>
    </ligand>
</feature>
<dbReference type="Pfam" id="PF00464">
    <property type="entry name" value="SHMT"/>
    <property type="match status" value="1"/>
</dbReference>
<keyword evidence="14" id="KW-0489">Methyltransferase</keyword>
<accession>A0A2S6ZKU6</accession>
<dbReference type="InterPro" id="IPR001085">
    <property type="entry name" value="Ser_HO-MeTrfase"/>
</dbReference>
<evidence type="ECO:0000256" key="6">
    <source>
        <dbReference type="ARBA" id="ARBA00022490"/>
    </source>
</evidence>
<evidence type="ECO:0000256" key="1">
    <source>
        <dbReference type="ARBA" id="ARBA00001528"/>
    </source>
</evidence>
<gene>
    <name evidence="11 14" type="primary">glyA</name>
    <name evidence="14" type="ORF">XthCFBP4691_02190</name>
</gene>
<dbReference type="PROSITE" id="PS00096">
    <property type="entry name" value="SHMT"/>
    <property type="match status" value="1"/>
</dbReference>
<keyword evidence="15" id="KW-1185">Reference proteome</keyword>
<dbReference type="InterPro" id="IPR049943">
    <property type="entry name" value="Ser_HO-MeTrfase-like"/>
</dbReference>
<dbReference type="GO" id="GO:0004372">
    <property type="term" value="F:glycine hydroxymethyltransferase activity"/>
    <property type="evidence" value="ECO:0007669"/>
    <property type="project" value="UniProtKB-UniRule"/>
</dbReference>
<comment type="function">
    <text evidence="11">Catalyzes the reversible interconversion of serine and glycine with tetrahydrofolate (THF) serving as the one-carbon carrier. This reaction serves as the major source of one-carbon groups required for the biosynthesis of purines, thymidylate, methionine, and other important biomolecules. Also exhibits THF-independent aldolase activity toward beta-hydroxyamino acids, producing glycine and aldehydes, via a retro-aldol mechanism.</text>
</comment>
<keyword evidence="7 11" id="KW-0554">One-carbon metabolism</keyword>
<feature type="binding site" evidence="11">
    <location>
        <position position="246"/>
    </location>
    <ligand>
        <name>(6S)-5,6,7,8-tetrahydrofolate</name>
        <dbReference type="ChEBI" id="CHEBI:57453"/>
    </ligand>
</feature>
<dbReference type="UniPathway" id="UPA00288">
    <property type="reaction ID" value="UER01023"/>
</dbReference>
<dbReference type="HAMAP" id="MF_00051">
    <property type="entry name" value="SHMT"/>
    <property type="match status" value="1"/>
</dbReference>
<dbReference type="GO" id="GO:0019264">
    <property type="term" value="P:glycine biosynthetic process from serine"/>
    <property type="evidence" value="ECO:0007669"/>
    <property type="project" value="UniProtKB-UniRule"/>
</dbReference>
<dbReference type="GO" id="GO:0035999">
    <property type="term" value="P:tetrahydrofolate interconversion"/>
    <property type="evidence" value="ECO:0007669"/>
    <property type="project" value="UniProtKB-UniRule"/>
</dbReference>
<dbReference type="EMBL" id="MIGX01000005">
    <property type="protein sequence ID" value="PPT92816.1"/>
    <property type="molecule type" value="Genomic_DNA"/>
</dbReference>
<sequence>MFPRDARIETYDPELAQAIAAEAGRQEDHVELIASENYCSPRVMQAQGSQLTNKYAEGYPGKRYYGGCEFVDVAEQLAIDRVKQLFGADYANVQPHSGSQANQAVYFALLQPGDTILGMSLAHGGHLTHGAKVNASGKLFDAVQYGVNEQGLIDYGAVERLALQHKPKMVVAGFSAYSQWIDWARFRAIADQVGAFLFVDMAHVAGLVAAGVYPSPLPHAHVVTSTTHKTLRGPRGGIILAQGASEDLVKKLQSIVFPGIQGGPLMHVIAAKAVAFKEALEPQFKDYQRQVVKNAQAMAGTLIARGYKIVSGGTENHLMLVDLIGRQASGKDAEAALGKAHITVNKNAVPNDPRSPFVTSGLRLGTPAITTRGYLEQDSIDLANWIVDVLDAPTDAAVIARVREAVTAQCRTYPVYG</sequence>
<dbReference type="GO" id="GO:0030170">
    <property type="term" value="F:pyridoxal phosphate binding"/>
    <property type="evidence" value="ECO:0007669"/>
    <property type="project" value="UniProtKB-UniRule"/>
</dbReference>
<feature type="domain" description="Serine hydroxymethyltransferase-like" evidence="13">
    <location>
        <begin position="9"/>
        <end position="386"/>
    </location>
</feature>
<evidence type="ECO:0000259" key="13">
    <source>
        <dbReference type="Pfam" id="PF00464"/>
    </source>
</evidence>
<comment type="catalytic activity">
    <reaction evidence="1 11">
        <text>(6R)-5,10-methylene-5,6,7,8-tetrahydrofolate + glycine + H2O = (6S)-5,6,7,8-tetrahydrofolate + L-serine</text>
        <dbReference type="Rhea" id="RHEA:15481"/>
        <dbReference type="ChEBI" id="CHEBI:15377"/>
        <dbReference type="ChEBI" id="CHEBI:15636"/>
        <dbReference type="ChEBI" id="CHEBI:33384"/>
        <dbReference type="ChEBI" id="CHEBI:57305"/>
        <dbReference type="ChEBI" id="CHEBI:57453"/>
        <dbReference type="EC" id="2.1.2.1"/>
    </reaction>
</comment>
<dbReference type="Proteomes" id="UP000239898">
    <property type="component" value="Unassembled WGS sequence"/>
</dbReference>
<evidence type="ECO:0000256" key="2">
    <source>
        <dbReference type="ARBA" id="ARBA00001933"/>
    </source>
</evidence>
<feature type="modified residue" description="N6-(pyridoxal phosphate)lysine" evidence="11 12">
    <location>
        <position position="229"/>
    </location>
</feature>
<dbReference type="EC" id="2.1.2.1" evidence="11"/>
<evidence type="ECO:0000256" key="4">
    <source>
        <dbReference type="ARBA" id="ARBA00006376"/>
    </source>
</evidence>
<evidence type="ECO:0000256" key="12">
    <source>
        <dbReference type="PIRSR" id="PIRSR000412-50"/>
    </source>
</evidence>
<dbReference type="UniPathway" id="UPA00193"/>
<dbReference type="InterPro" id="IPR015421">
    <property type="entry name" value="PyrdxlP-dep_Trfase_major"/>
</dbReference>
<organism evidence="14 15">
    <name type="scientific">Xanthomonas theicola</name>
    <dbReference type="NCBI Taxonomy" id="56464"/>
    <lineage>
        <taxon>Bacteria</taxon>
        <taxon>Pseudomonadati</taxon>
        <taxon>Pseudomonadota</taxon>
        <taxon>Gammaproteobacteria</taxon>
        <taxon>Lysobacterales</taxon>
        <taxon>Lysobacteraceae</taxon>
        <taxon>Xanthomonas</taxon>
    </lineage>
</organism>
<dbReference type="GO" id="GO:0005829">
    <property type="term" value="C:cytosol"/>
    <property type="evidence" value="ECO:0007669"/>
    <property type="project" value="TreeGrafter"/>
</dbReference>
<dbReference type="Gene3D" id="3.90.1150.10">
    <property type="entry name" value="Aspartate Aminotransferase, domain 1"/>
    <property type="match status" value="1"/>
</dbReference>
<evidence type="ECO:0000256" key="8">
    <source>
        <dbReference type="ARBA" id="ARBA00022605"/>
    </source>
</evidence>
<protein>
    <recommendedName>
        <fullName evidence="11">Serine hydroxymethyltransferase</fullName>
        <shortName evidence="11">SHMT</shortName>
        <shortName evidence="11">Serine methylase</shortName>
        <ecNumber evidence="11">2.1.2.1</ecNumber>
    </recommendedName>
</protein>
<comment type="similarity">
    <text evidence="4 11">Belongs to the SHMT family.</text>
</comment>
<evidence type="ECO:0000313" key="14">
    <source>
        <dbReference type="EMBL" id="PPT92816.1"/>
    </source>
</evidence>
<dbReference type="FunFam" id="3.40.640.10:FF:000001">
    <property type="entry name" value="Serine hydroxymethyltransferase"/>
    <property type="match status" value="1"/>
</dbReference>
<dbReference type="PANTHER" id="PTHR11680">
    <property type="entry name" value="SERINE HYDROXYMETHYLTRANSFERASE"/>
    <property type="match status" value="1"/>
</dbReference>
<keyword evidence="6 11" id="KW-0963">Cytoplasm</keyword>
<dbReference type="PANTHER" id="PTHR11680:SF50">
    <property type="entry name" value="SERINE HYDROXYMETHYLTRANSFERASE"/>
    <property type="match status" value="1"/>
</dbReference>